<organism evidence="1 2">
    <name type="scientific">Desulfonema magnum</name>
    <dbReference type="NCBI Taxonomy" id="45655"/>
    <lineage>
        <taxon>Bacteria</taxon>
        <taxon>Pseudomonadati</taxon>
        <taxon>Thermodesulfobacteriota</taxon>
        <taxon>Desulfobacteria</taxon>
        <taxon>Desulfobacterales</taxon>
        <taxon>Desulfococcaceae</taxon>
        <taxon>Desulfonema</taxon>
    </lineage>
</organism>
<evidence type="ECO:0000313" key="2">
    <source>
        <dbReference type="Proteomes" id="UP000663722"/>
    </source>
</evidence>
<protein>
    <submittedName>
        <fullName evidence="1">Uncharacterized protein</fullName>
    </submittedName>
</protein>
<name>A0A975GMB1_9BACT</name>
<accession>A0A975GMB1</accession>
<dbReference type="AlphaFoldDB" id="A0A975GMB1"/>
<reference evidence="1" key="1">
    <citation type="journal article" date="2021" name="Microb. Physiol.">
        <title>Proteogenomic Insights into the Physiology of Marine, Sulfate-Reducing, Filamentous Desulfonema limicola and Desulfonema magnum.</title>
        <authorList>
            <person name="Schnaars V."/>
            <person name="Wohlbrand L."/>
            <person name="Scheve S."/>
            <person name="Hinrichs C."/>
            <person name="Reinhardt R."/>
            <person name="Rabus R."/>
        </authorList>
    </citation>
    <scope>NUCLEOTIDE SEQUENCE</scope>
    <source>
        <strain evidence="1">4be13</strain>
    </source>
</reference>
<dbReference type="KEGG" id="dmm:dnm_026460"/>
<proteinExistence type="predicted"/>
<dbReference type="Proteomes" id="UP000663722">
    <property type="component" value="Chromosome"/>
</dbReference>
<dbReference type="EMBL" id="CP061800">
    <property type="protein sequence ID" value="QTA86622.1"/>
    <property type="molecule type" value="Genomic_DNA"/>
</dbReference>
<sequence>MKKIFMGCYAGREASCCIPTQSVGTRNENLRNQKNKIGFEF</sequence>
<gene>
    <name evidence="1" type="ORF">dnm_026460</name>
</gene>
<keyword evidence="2" id="KW-1185">Reference proteome</keyword>
<evidence type="ECO:0000313" key="1">
    <source>
        <dbReference type="EMBL" id="QTA86622.1"/>
    </source>
</evidence>